<comment type="caution">
    <text evidence="1">The sequence shown here is derived from an EMBL/GenBank/DDBJ whole genome shotgun (WGS) entry which is preliminary data.</text>
</comment>
<dbReference type="PANTHER" id="PTHR40050:SF1">
    <property type="entry name" value="INNER SPORE COAT PROTEIN H"/>
    <property type="match status" value="1"/>
</dbReference>
<accession>A0ABV5VT28</accession>
<dbReference type="InterPro" id="IPR014867">
    <property type="entry name" value="Spore_coat_CotH_CotH2/3/7"/>
</dbReference>
<protein>
    <submittedName>
        <fullName evidence="1">CotH kinase family protein</fullName>
    </submittedName>
</protein>
<reference evidence="1 2" key="1">
    <citation type="submission" date="2024-09" db="EMBL/GenBank/DDBJ databases">
        <authorList>
            <person name="Sun Q."/>
            <person name="Mori K."/>
        </authorList>
    </citation>
    <scope>NUCLEOTIDE SEQUENCE [LARGE SCALE GENOMIC DNA]</scope>
    <source>
        <strain evidence="1 2">JCM 12520</strain>
    </source>
</reference>
<dbReference type="Proteomes" id="UP001589619">
    <property type="component" value="Unassembled WGS sequence"/>
</dbReference>
<proteinExistence type="predicted"/>
<keyword evidence="1" id="KW-0808">Transferase</keyword>
<dbReference type="PANTHER" id="PTHR40050">
    <property type="entry name" value="INNER SPORE COAT PROTEIN H"/>
    <property type="match status" value="1"/>
</dbReference>
<gene>
    <name evidence="1" type="ORF">ACFFNY_07520</name>
</gene>
<organism evidence="1 2">
    <name type="scientific">Paenibacillus hodogayensis</name>
    <dbReference type="NCBI Taxonomy" id="279208"/>
    <lineage>
        <taxon>Bacteria</taxon>
        <taxon>Bacillati</taxon>
        <taxon>Bacillota</taxon>
        <taxon>Bacilli</taxon>
        <taxon>Bacillales</taxon>
        <taxon>Paenibacillaceae</taxon>
        <taxon>Paenibacillus</taxon>
    </lineage>
</organism>
<dbReference type="RefSeq" id="WP_344911878.1">
    <property type="nucleotide sequence ID" value="NZ_BAAAYO010000010.1"/>
</dbReference>
<keyword evidence="2" id="KW-1185">Reference proteome</keyword>
<evidence type="ECO:0000313" key="1">
    <source>
        <dbReference type="EMBL" id="MFB9751413.1"/>
    </source>
</evidence>
<evidence type="ECO:0000313" key="2">
    <source>
        <dbReference type="Proteomes" id="UP001589619"/>
    </source>
</evidence>
<dbReference type="EMBL" id="JBHMAG010000007">
    <property type="protein sequence ID" value="MFB9751413.1"/>
    <property type="molecule type" value="Genomic_DNA"/>
</dbReference>
<dbReference type="GO" id="GO:0016301">
    <property type="term" value="F:kinase activity"/>
    <property type="evidence" value="ECO:0007669"/>
    <property type="project" value="UniProtKB-KW"/>
</dbReference>
<sequence length="350" mass="40809">MPLSEFDIVIGADGLERMKKHLWSGVFTKGHLLYKGRRVPLLVRYRGGHTREYPKKSYEIRIGRKTYHFNAEYDDPSLMRNALSFRFFQSIGVPSPATRHCVLRLNGRSQGVYLLIEAVNRAFFCRRRLSAATLVYADNDSANFSLVSPETGRRKKTLFEGYRLVIGNGTGKLRLIRFIRGLHDRQGKKLQAHLRRLDIDNYLRWLAGAVLTGNYDGFDQNYALYEHKATGRYRIIPWDYEGTWGRNCYGKPCAIDLVKVTGYNVLTETLLSDTRIRRKYRALMERLLEVSFTESAVMPVVARIHNEIKDSVYSDATRKWSRDVFDGEPELIRRYIRERRDVVREELARL</sequence>
<name>A0ABV5VT28_9BACL</name>
<keyword evidence="1" id="KW-0418">Kinase</keyword>
<dbReference type="Pfam" id="PF08757">
    <property type="entry name" value="CotH"/>
    <property type="match status" value="1"/>
</dbReference>